<evidence type="ECO:0000313" key="7">
    <source>
        <dbReference type="EMBL" id="RNL40828.1"/>
    </source>
</evidence>
<comment type="caution">
    <text evidence="7">The sequence shown here is derived from an EMBL/GenBank/DDBJ whole genome shotgun (WGS) entry which is preliminary data.</text>
</comment>
<keyword evidence="2" id="KW-0813">Transport</keyword>
<reference evidence="6" key="4">
    <citation type="submission" date="2021-09" db="EMBL/GenBank/DDBJ databases">
        <authorList>
            <person name="Gilroy R."/>
        </authorList>
    </citation>
    <scope>NUCLEOTIDE SEQUENCE</scope>
    <source>
        <strain evidence="6">ChiGjej6B6-11269</strain>
    </source>
</reference>
<dbReference type="SUPFAM" id="SSF52540">
    <property type="entry name" value="P-loop containing nucleoside triphosphate hydrolases"/>
    <property type="match status" value="1"/>
</dbReference>
<sequence length="221" mass="23721">MRIEKAVKRYGTKTALNVEGIEFPRGQICAVMGVNGCGKTTLARVLAGTTRPDEGGMILDAGETVGYMPQRSYAFYGTLAHNVALGAKGRRFDERCQELVEALGLSHLERESAKKLSGGETARMALARVLAGTWTHLVLDEPTAALDIPSTLAAERLMRDYCTEKNAGIVVVTHSVSQARRLADHAIFMDGGRIVEEGPAAAILSHPQTPELSEFLAILGS</sequence>
<dbReference type="AlphaFoldDB" id="A0A3N0B1K1"/>
<dbReference type="PANTHER" id="PTHR42734:SF17">
    <property type="entry name" value="METAL TRANSPORT SYSTEM ATP-BINDING PROTEIN TM_0124-RELATED"/>
    <property type="match status" value="1"/>
</dbReference>
<organism evidence="7 8">
    <name type="scientific">Slackia equolifaciens</name>
    <dbReference type="NCBI Taxonomy" id="498718"/>
    <lineage>
        <taxon>Bacteria</taxon>
        <taxon>Bacillati</taxon>
        <taxon>Actinomycetota</taxon>
        <taxon>Coriobacteriia</taxon>
        <taxon>Eggerthellales</taxon>
        <taxon>Eggerthellaceae</taxon>
        <taxon>Slackia</taxon>
    </lineage>
</organism>
<dbReference type="OrthoDB" id="3175865at2"/>
<name>A0A3N0B1K1_9ACTN</name>
<reference evidence="7" key="2">
    <citation type="journal article" date="2019" name="Microbiol. Resour. Announc.">
        <title>Draft Genome Sequences of Type Strains of Gordonibacter faecihominis, Paraeggerthella hongkongensis, Parvibacter caecicola,Slackia equolifaciens, Slackia faecicanis, and Slackia isoflavoniconvertens.</title>
        <authorList>
            <person name="Danylec N."/>
            <person name="Stoll D.A."/>
            <person name="Dotsch A."/>
            <person name="Huch M."/>
        </authorList>
    </citation>
    <scope>NUCLEOTIDE SEQUENCE</scope>
    <source>
        <strain evidence="7">DSM 24851</strain>
    </source>
</reference>
<evidence type="ECO:0000259" key="5">
    <source>
        <dbReference type="PROSITE" id="PS50893"/>
    </source>
</evidence>
<dbReference type="InterPro" id="IPR003439">
    <property type="entry name" value="ABC_transporter-like_ATP-bd"/>
</dbReference>
<dbReference type="EMBL" id="DYWI01000209">
    <property type="protein sequence ID" value="HJF66620.1"/>
    <property type="molecule type" value="Genomic_DNA"/>
</dbReference>
<comment type="similarity">
    <text evidence="1">Belongs to the ABC transporter superfamily.</text>
</comment>
<proteinExistence type="inferred from homology"/>
<dbReference type="InterPro" id="IPR027417">
    <property type="entry name" value="P-loop_NTPase"/>
</dbReference>
<dbReference type="Pfam" id="PF00005">
    <property type="entry name" value="ABC_tran"/>
    <property type="match status" value="1"/>
</dbReference>
<evidence type="ECO:0000313" key="8">
    <source>
        <dbReference type="Proteomes" id="UP000269591"/>
    </source>
</evidence>
<dbReference type="RefSeq" id="WP_123208447.1">
    <property type="nucleotide sequence ID" value="NZ_JBHTHO010000002.1"/>
</dbReference>
<dbReference type="InterPro" id="IPR050153">
    <property type="entry name" value="Metal_Ion_Import_ABC"/>
</dbReference>
<dbReference type="SMART" id="SM00382">
    <property type="entry name" value="AAA"/>
    <property type="match status" value="1"/>
</dbReference>
<accession>A0A3N0B1K1</accession>
<dbReference type="GO" id="GO:0016887">
    <property type="term" value="F:ATP hydrolysis activity"/>
    <property type="evidence" value="ECO:0007669"/>
    <property type="project" value="InterPro"/>
</dbReference>
<evidence type="ECO:0000256" key="1">
    <source>
        <dbReference type="ARBA" id="ARBA00005417"/>
    </source>
</evidence>
<feature type="domain" description="ABC transporter" evidence="5">
    <location>
        <begin position="1"/>
        <end position="216"/>
    </location>
</feature>
<evidence type="ECO:0000256" key="3">
    <source>
        <dbReference type="ARBA" id="ARBA00022741"/>
    </source>
</evidence>
<protein>
    <submittedName>
        <fullName evidence="6">ABC transporter ATP-binding protein</fullName>
    </submittedName>
</protein>
<keyword evidence="8" id="KW-1185">Reference proteome</keyword>
<dbReference type="PANTHER" id="PTHR42734">
    <property type="entry name" value="METAL TRANSPORT SYSTEM ATP-BINDING PROTEIN TM_0124-RELATED"/>
    <property type="match status" value="1"/>
</dbReference>
<reference evidence="6" key="3">
    <citation type="journal article" date="2021" name="PeerJ">
        <title>Extensive microbial diversity within the chicken gut microbiome revealed by metagenomics and culture.</title>
        <authorList>
            <person name="Gilroy R."/>
            <person name="Ravi A."/>
            <person name="Getino M."/>
            <person name="Pursley I."/>
            <person name="Horton D.L."/>
            <person name="Alikhan N.F."/>
            <person name="Baker D."/>
            <person name="Gharbi K."/>
            <person name="Hall N."/>
            <person name="Watson M."/>
            <person name="Adriaenssens E.M."/>
            <person name="Foster-Nyarko E."/>
            <person name="Jarju S."/>
            <person name="Secka A."/>
            <person name="Antonio M."/>
            <person name="Oren A."/>
            <person name="Chaudhuri R.R."/>
            <person name="La Ragione R."/>
            <person name="Hildebrand F."/>
            <person name="Pallen M.J."/>
        </authorList>
    </citation>
    <scope>NUCLEOTIDE SEQUENCE</scope>
    <source>
        <strain evidence="6">ChiGjej6B6-11269</strain>
    </source>
</reference>
<dbReference type="InterPro" id="IPR003593">
    <property type="entry name" value="AAA+_ATPase"/>
</dbReference>
<evidence type="ECO:0000256" key="2">
    <source>
        <dbReference type="ARBA" id="ARBA00022448"/>
    </source>
</evidence>
<dbReference type="Proteomes" id="UP000269591">
    <property type="component" value="Unassembled WGS sequence"/>
</dbReference>
<evidence type="ECO:0000256" key="4">
    <source>
        <dbReference type="ARBA" id="ARBA00022840"/>
    </source>
</evidence>
<dbReference type="Gene3D" id="3.40.50.300">
    <property type="entry name" value="P-loop containing nucleotide triphosphate hydrolases"/>
    <property type="match status" value="1"/>
</dbReference>
<gene>
    <name evidence="7" type="ORF">DMP06_03925</name>
    <name evidence="6" type="ORF">K8U77_10995</name>
</gene>
<dbReference type="GO" id="GO:0005524">
    <property type="term" value="F:ATP binding"/>
    <property type="evidence" value="ECO:0007669"/>
    <property type="project" value="UniProtKB-KW"/>
</dbReference>
<keyword evidence="4 6" id="KW-0067">ATP-binding</keyword>
<dbReference type="PROSITE" id="PS50893">
    <property type="entry name" value="ABC_TRANSPORTER_2"/>
    <property type="match status" value="1"/>
</dbReference>
<dbReference type="Proteomes" id="UP000786989">
    <property type="component" value="Unassembled WGS sequence"/>
</dbReference>
<dbReference type="EMBL" id="QIBX01000004">
    <property type="protein sequence ID" value="RNL40828.1"/>
    <property type="molecule type" value="Genomic_DNA"/>
</dbReference>
<reference evidence="8" key="1">
    <citation type="submission" date="2018-05" db="EMBL/GenBank/DDBJ databases">
        <title>Genome Sequencing of selected type strains of the family Eggerthellaceae.</title>
        <authorList>
            <person name="Danylec N."/>
            <person name="Stoll D.A."/>
            <person name="Doetsch A."/>
            <person name="Huch M."/>
        </authorList>
    </citation>
    <scope>NUCLEOTIDE SEQUENCE [LARGE SCALE GENOMIC DNA]</scope>
    <source>
        <strain evidence="8">DSM 24851</strain>
    </source>
</reference>
<evidence type="ECO:0000313" key="6">
    <source>
        <dbReference type="EMBL" id="HJF66620.1"/>
    </source>
</evidence>
<keyword evidence="3" id="KW-0547">Nucleotide-binding</keyword>